<reference evidence="2 3" key="1">
    <citation type="journal article" date="2024" name="Microbiology">
        <title>Methylomarinum rosea sp. nov., a novel halophilic methanotrophic bacterium from the hypersaline Lake Elton.</title>
        <authorList>
            <person name="Suleimanov R.Z."/>
            <person name="Oshkin I.Y."/>
            <person name="Danilova O.V."/>
            <person name="Suzina N.E."/>
            <person name="Dedysh S.N."/>
        </authorList>
    </citation>
    <scope>NUCLEOTIDE SEQUENCE [LARGE SCALE GENOMIC DNA]</scope>
    <source>
        <strain evidence="2 3">Ch1-1</strain>
    </source>
</reference>
<dbReference type="InterPro" id="IPR023824">
    <property type="entry name" value="CHP04073_exosortase-affil"/>
</dbReference>
<dbReference type="Proteomes" id="UP001225378">
    <property type="component" value="Chromosome"/>
</dbReference>
<dbReference type="NCBIfam" id="TIGR04073">
    <property type="entry name" value="exo_TIGR04073"/>
    <property type="match status" value="1"/>
</dbReference>
<sequence length="141" mass="15268">MKLNTHPHLSIIFAALMALSSTVVADDQDSYADKVGRKALNGFANLTTSTLEIPKNIINTTNQSNVAYGFVGGTAKGILNTVGRMMVGLTDLITAPLPTKQFIHPAYVWDDFDADTTYGEVFRLEGDDSAPPSEAPNYQMQ</sequence>
<accession>A0AAU7NUQ0</accession>
<dbReference type="AlphaFoldDB" id="A0AAU7NUQ0"/>
<dbReference type="RefSeq" id="WP_305906517.1">
    <property type="nucleotide sequence ID" value="NZ_CP157743.1"/>
</dbReference>
<keyword evidence="3" id="KW-1185">Reference proteome</keyword>
<feature type="signal peptide" evidence="1">
    <location>
        <begin position="1"/>
        <end position="25"/>
    </location>
</feature>
<proteinExistence type="predicted"/>
<dbReference type="EMBL" id="CP157743">
    <property type="protein sequence ID" value="XBS20707.1"/>
    <property type="molecule type" value="Genomic_DNA"/>
</dbReference>
<protein>
    <submittedName>
        <fullName evidence="2">Exosortase system-associated protein, TIGR04073 family</fullName>
    </submittedName>
</protein>
<feature type="chain" id="PRO_5043997624" evidence="1">
    <location>
        <begin position="26"/>
        <end position="141"/>
    </location>
</feature>
<evidence type="ECO:0000313" key="3">
    <source>
        <dbReference type="Proteomes" id="UP001225378"/>
    </source>
</evidence>
<name>A0AAU7NUQ0_9GAMM</name>
<evidence type="ECO:0000256" key="1">
    <source>
        <dbReference type="SAM" id="SignalP"/>
    </source>
</evidence>
<dbReference type="KEGG" id="mech:Q9L42_000830"/>
<organism evidence="2 3">
    <name type="scientific">Methylomarinum roseum</name>
    <dbReference type="NCBI Taxonomy" id="3067653"/>
    <lineage>
        <taxon>Bacteria</taxon>
        <taxon>Pseudomonadati</taxon>
        <taxon>Pseudomonadota</taxon>
        <taxon>Gammaproteobacteria</taxon>
        <taxon>Methylococcales</taxon>
        <taxon>Methylococcaceae</taxon>
        <taxon>Methylomarinum</taxon>
    </lineage>
</organism>
<keyword evidence="1" id="KW-0732">Signal</keyword>
<evidence type="ECO:0000313" key="2">
    <source>
        <dbReference type="EMBL" id="XBS20707.1"/>
    </source>
</evidence>
<gene>
    <name evidence="2" type="ORF">Q9L42_000830</name>
</gene>